<sequence length="495" mass="51527">MLCRIFSCPEHNIMRILSLTLAVTAAIGLAACGSSGGPSSGSANNNQGLRPAAKNVIFFLGDGMGINTTTAARIYSVGEDGELTMDTLPESGFVKTFSNDAQVTDSAPSMSAYMTGVKMNNEVISMSTDTQAKSPTADYTSNCGGGNGQPVSTLLELAKAGGKATGVVTTTRVTHATPAATYAHVCHRDAESDIAAQLVPGGALYNAKLQDGVDVVFGGGRQFFLPKAAGGKRADGRDLVAELKAKGYGYAADKTGFNALDPAKTNRAVGLFTSSHMSYDLDRDAAKEPSLAEMTAKAISMLADRKDKQGFFLMVEGGRIDHALHETTAKKALQDTVAFDQAIKTAIDAMKQRDPELKNTLIVVTADHDHTLVLNGYAQRTGKTTPANPGVLGLVKNYSNGSVATDADGMPYSIIGFGNGENRVNGNRNAAATLTDAAVSANDYHQEAAVRMPAGGETHGGTDVYIGAIGQGADAFHGFLENIDVFGLVKKAAAL</sequence>
<keyword evidence="3" id="KW-0732">Signal</keyword>
<dbReference type="SMART" id="SM00098">
    <property type="entry name" value="alkPPc"/>
    <property type="match status" value="1"/>
</dbReference>
<evidence type="ECO:0000313" key="5">
    <source>
        <dbReference type="Proteomes" id="UP000664349"/>
    </source>
</evidence>
<evidence type="ECO:0000256" key="1">
    <source>
        <dbReference type="ARBA" id="ARBA00022553"/>
    </source>
</evidence>
<dbReference type="Pfam" id="PF00245">
    <property type="entry name" value="Alk_phosphatase"/>
    <property type="match status" value="1"/>
</dbReference>
<proteinExistence type="inferred from homology"/>
<dbReference type="EMBL" id="JAFLRD010000003">
    <property type="protein sequence ID" value="MBO0414871.1"/>
    <property type="molecule type" value="Genomic_DNA"/>
</dbReference>
<evidence type="ECO:0000256" key="2">
    <source>
        <dbReference type="RuleBase" id="RU003946"/>
    </source>
</evidence>
<feature type="signal peptide" evidence="3">
    <location>
        <begin position="1"/>
        <end position="30"/>
    </location>
</feature>
<dbReference type="PRINTS" id="PR00113">
    <property type="entry name" value="ALKPHPHTASE"/>
</dbReference>
<organism evidence="4 5">
    <name type="scientific">Chromobacterium haemolyticum</name>
    <dbReference type="NCBI Taxonomy" id="394935"/>
    <lineage>
        <taxon>Bacteria</taxon>
        <taxon>Pseudomonadati</taxon>
        <taxon>Pseudomonadota</taxon>
        <taxon>Betaproteobacteria</taxon>
        <taxon>Neisseriales</taxon>
        <taxon>Chromobacteriaceae</taxon>
        <taxon>Chromobacterium</taxon>
    </lineage>
</organism>
<comment type="similarity">
    <text evidence="2">Belongs to the alkaline phosphatase family.</text>
</comment>
<dbReference type="InterPro" id="IPR001952">
    <property type="entry name" value="Alkaline_phosphatase"/>
</dbReference>
<keyword evidence="5" id="KW-1185">Reference proteome</keyword>
<dbReference type="PROSITE" id="PS51257">
    <property type="entry name" value="PROKAR_LIPOPROTEIN"/>
    <property type="match status" value="1"/>
</dbReference>
<dbReference type="Gene3D" id="3.40.720.10">
    <property type="entry name" value="Alkaline Phosphatase, subunit A"/>
    <property type="match status" value="1"/>
</dbReference>
<feature type="chain" id="PRO_5047290158" evidence="3">
    <location>
        <begin position="31"/>
        <end position="495"/>
    </location>
</feature>
<dbReference type="PANTHER" id="PTHR11596:SF5">
    <property type="entry name" value="ALKALINE PHOSPHATASE"/>
    <property type="match status" value="1"/>
</dbReference>
<keyword evidence="1" id="KW-0597">Phosphoprotein</keyword>
<dbReference type="PANTHER" id="PTHR11596">
    <property type="entry name" value="ALKALINE PHOSPHATASE"/>
    <property type="match status" value="1"/>
</dbReference>
<evidence type="ECO:0000313" key="4">
    <source>
        <dbReference type="EMBL" id="MBO0414871.1"/>
    </source>
</evidence>
<gene>
    <name evidence="4" type="ORF">J1C50_05060</name>
</gene>
<evidence type="ECO:0000256" key="3">
    <source>
        <dbReference type="SAM" id="SignalP"/>
    </source>
</evidence>
<dbReference type="InterPro" id="IPR017850">
    <property type="entry name" value="Alkaline_phosphatase_core_sf"/>
</dbReference>
<dbReference type="CDD" id="cd16012">
    <property type="entry name" value="ALP"/>
    <property type="match status" value="1"/>
</dbReference>
<dbReference type="SUPFAM" id="SSF53649">
    <property type="entry name" value="Alkaline phosphatase-like"/>
    <property type="match status" value="1"/>
</dbReference>
<reference evidence="4 5" key="1">
    <citation type="submission" date="2021-03" db="EMBL/GenBank/DDBJ databases">
        <title>First Case of infection caused by Chromobacterium haemolyticum derived from water in China.</title>
        <authorList>
            <person name="Chen J."/>
            <person name="Liu C."/>
        </authorList>
    </citation>
    <scope>NUCLEOTIDE SEQUENCE [LARGE SCALE GENOMIC DNA]</scope>
    <source>
        <strain evidence="4 5">WJ-5</strain>
    </source>
</reference>
<name>A0ABS3GII9_9NEIS</name>
<dbReference type="Proteomes" id="UP000664349">
    <property type="component" value="Unassembled WGS sequence"/>
</dbReference>
<comment type="caution">
    <text evidence="4">The sequence shown here is derived from an EMBL/GenBank/DDBJ whole genome shotgun (WGS) entry which is preliminary data.</text>
</comment>
<protein>
    <submittedName>
        <fullName evidence="4">Alkaline phosphatase</fullName>
    </submittedName>
</protein>
<accession>A0ABS3GII9</accession>